<keyword evidence="10" id="KW-0418">Kinase</keyword>
<reference evidence="22 23" key="1">
    <citation type="journal article" date="2021" name="BMC Genomics">
        <title>Datura genome reveals duplications of psychoactive alkaloid biosynthetic genes and high mutation rate following tissue culture.</title>
        <authorList>
            <person name="Rajewski A."/>
            <person name="Carter-House D."/>
            <person name="Stajich J."/>
            <person name="Litt A."/>
        </authorList>
    </citation>
    <scope>NUCLEOTIDE SEQUENCE [LARGE SCALE GENOMIC DNA]</scope>
    <source>
        <strain evidence="22">AR-01</strain>
    </source>
</reference>
<dbReference type="Pfam" id="PF00560">
    <property type="entry name" value="LRR_1"/>
    <property type="match status" value="1"/>
</dbReference>
<evidence type="ECO:0000259" key="21">
    <source>
        <dbReference type="PROSITE" id="PS50011"/>
    </source>
</evidence>
<evidence type="ECO:0000256" key="4">
    <source>
        <dbReference type="ARBA" id="ARBA00022614"/>
    </source>
</evidence>
<evidence type="ECO:0000256" key="3">
    <source>
        <dbReference type="ARBA" id="ARBA00022553"/>
    </source>
</evidence>
<dbReference type="SUPFAM" id="SSF56112">
    <property type="entry name" value="Protein kinase-like (PK-like)"/>
    <property type="match status" value="1"/>
</dbReference>
<dbReference type="CDD" id="cd14066">
    <property type="entry name" value="STKc_IRAK"/>
    <property type="match status" value="1"/>
</dbReference>
<feature type="transmembrane region" description="Helical" evidence="20">
    <location>
        <begin position="485"/>
        <end position="507"/>
    </location>
</feature>
<keyword evidence="14" id="KW-0675">Receptor</keyword>
<dbReference type="Pfam" id="PF00069">
    <property type="entry name" value="Pkinase"/>
    <property type="match status" value="1"/>
</dbReference>
<organism evidence="22 23">
    <name type="scientific">Datura stramonium</name>
    <name type="common">Jimsonweed</name>
    <name type="synonym">Common thornapple</name>
    <dbReference type="NCBI Taxonomy" id="4076"/>
    <lineage>
        <taxon>Eukaryota</taxon>
        <taxon>Viridiplantae</taxon>
        <taxon>Streptophyta</taxon>
        <taxon>Embryophyta</taxon>
        <taxon>Tracheophyta</taxon>
        <taxon>Spermatophyta</taxon>
        <taxon>Magnoliopsida</taxon>
        <taxon>eudicotyledons</taxon>
        <taxon>Gunneridae</taxon>
        <taxon>Pentapetalae</taxon>
        <taxon>asterids</taxon>
        <taxon>lamiids</taxon>
        <taxon>Solanales</taxon>
        <taxon>Solanaceae</taxon>
        <taxon>Solanoideae</taxon>
        <taxon>Datureae</taxon>
        <taxon>Datura</taxon>
    </lineage>
</organism>
<evidence type="ECO:0000256" key="16">
    <source>
        <dbReference type="ARBA" id="ARBA00047899"/>
    </source>
</evidence>
<dbReference type="PANTHER" id="PTHR48006">
    <property type="entry name" value="LEUCINE-RICH REPEAT-CONTAINING PROTEIN DDB_G0281931-RELATED"/>
    <property type="match status" value="1"/>
</dbReference>
<keyword evidence="12 20" id="KW-1133">Transmembrane helix</keyword>
<keyword evidence="8" id="KW-0677">Repeat</keyword>
<dbReference type="InterPro" id="IPR032675">
    <property type="entry name" value="LRR_dom_sf"/>
</dbReference>
<dbReference type="SMART" id="SM00220">
    <property type="entry name" value="S_TKc"/>
    <property type="match status" value="1"/>
</dbReference>
<evidence type="ECO:0000256" key="11">
    <source>
        <dbReference type="ARBA" id="ARBA00022840"/>
    </source>
</evidence>
<comment type="catalytic activity">
    <reaction evidence="17">
        <text>L-seryl-[protein] + ATP = O-phospho-L-seryl-[protein] + ADP + H(+)</text>
        <dbReference type="Rhea" id="RHEA:17989"/>
        <dbReference type="Rhea" id="RHEA-COMP:9863"/>
        <dbReference type="Rhea" id="RHEA-COMP:11604"/>
        <dbReference type="ChEBI" id="CHEBI:15378"/>
        <dbReference type="ChEBI" id="CHEBI:29999"/>
        <dbReference type="ChEBI" id="CHEBI:30616"/>
        <dbReference type="ChEBI" id="CHEBI:83421"/>
        <dbReference type="ChEBI" id="CHEBI:456216"/>
        <dbReference type="EC" id="2.7.11.1"/>
    </reaction>
</comment>
<keyword evidence="11 18" id="KW-0067">ATP-binding</keyword>
<evidence type="ECO:0000313" key="23">
    <source>
        <dbReference type="Proteomes" id="UP000823775"/>
    </source>
</evidence>
<dbReference type="EMBL" id="JACEIK010004987">
    <property type="protein sequence ID" value="MCD9646967.1"/>
    <property type="molecule type" value="Genomic_DNA"/>
</dbReference>
<dbReference type="Gene3D" id="3.30.200.20">
    <property type="entry name" value="Phosphorylase Kinase, domain 1"/>
    <property type="match status" value="1"/>
</dbReference>
<feature type="domain" description="Protein kinase" evidence="21">
    <location>
        <begin position="542"/>
        <end position="817"/>
    </location>
</feature>
<keyword evidence="4" id="KW-0433">Leucine-rich repeat</keyword>
<feature type="compositionally biased region" description="Low complexity" evidence="19">
    <location>
        <begin position="856"/>
        <end position="868"/>
    </location>
</feature>
<feature type="binding site" evidence="18">
    <location>
        <position position="570"/>
    </location>
    <ligand>
        <name>ATP</name>
        <dbReference type="ChEBI" id="CHEBI:30616"/>
    </ligand>
</feature>
<dbReference type="PANTHER" id="PTHR48006:SF66">
    <property type="entry name" value="PROTEIN KINASE DOMAIN-CONTAINING PROTEIN"/>
    <property type="match status" value="1"/>
</dbReference>
<keyword evidence="7" id="KW-0732">Signal</keyword>
<evidence type="ECO:0000256" key="2">
    <source>
        <dbReference type="ARBA" id="ARBA00012513"/>
    </source>
</evidence>
<evidence type="ECO:0000256" key="1">
    <source>
        <dbReference type="ARBA" id="ARBA00004479"/>
    </source>
</evidence>
<evidence type="ECO:0000256" key="20">
    <source>
        <dbReference type="SAM" id="Phobius"/>
    </source>
</evidence>
<dbReference type="InterPro" id="IPR011009">
    <property type="entry name" value="Kinase-like_dom_sf"/>
</dbReference>
<evidence type="ECO:0000256" key="13">
    <source>
        <dbReference type="ARBA" id="ARBA00023136"/>
    </source>
</evidence>
<evidence type="ECO:0000256" key="14">
    <source>
        <dbReference type="ARBA" id="ARBA00023170"/>
    </source>
</evidence>
<keyword evidence="23" id="KW-1185">Reference proteome</keyword>
<evidence type="ECO:0000256" key="7">
    <source>
        <dbReference type="ARBA" id="ARBA00022729"/>
    </source>
</evidence>
<name>A0ABS8VJB4_DATST</name>
<dbReference type="PROSITE" id="PS00107">
    <property type="entry name" value="PROTEIN_KINASE_ATP"/>
    <property type="match status" value="1"/>
</dbReference>
<evidence type="ECO:0000256" key="5">
    <source>
        <dbReference type="ARBA" id="ARBA00022679"/>
    </source>
</evidence>
<keyword evidence="15" id="KW-0325">Glycoprotein</keyword>
<evidence type="ECO:0000256" key="6">
    <source>
        <dbReference type="ARBA" id="ARBA00022692"/>
    </source>
</evidence>
<dbReference type="Proteomes" id="UP000823775">
    <property type="component" value="Unassembled WGS sequence"/>
</dbReference>
<keyword evidence="9 18" id="KW-0547">Nucleotide-binding</keyword>
<dbReference type="InterPro" id="IPR000719">
    <property type="entry name" value="Prot_kinase_dom"/>
</dbReference>
<comment type="subcellular location">
    <subcellularLocation>
        <location evidence="1">Membrane</location>
        <topology evidence="1">Single-pass type I membrane protein</topology>
    </subcellularLocation>
</comment>
<evidence type="ECO:0000256" key="18">
    <source>
        <dbReference type="PROSITE-ProRule" id="PRU10141"/>
    </source>
</evidence>
<dbReference type="Gene3D" id="3.80.10.10">
    <property type="entry name" value="Ribonuclease Inhibitor"/>
    <property type="match status" value="2"/>
</dbReference>
<comment type="caution">
    <text evidence="22">The sequence shown here is derived from an EMBL/GenBank/DDBJ whole genome shotgun (WGS) entry which is preliminary data.</text>
</comment>
<evidence type="ECO:0000256" key="10">
    <source>
        <dbReference type="ARBA" id="ARBA00022777"/>
    </source>
</evidence>
<evidence type="ECO:0000256" key="12">
    <source>
        <dbReference type="ARBA" id="ARBA00022989"/>
    </source>
</evidence>
<dbReference type="InterPro" id="IPR021720">
    <property type="entry name" value="Malectin_dom"/>
</dbReference>
<evidence type="ECO:0000256" key="17">
    <source>
        <dbReference type="ARBA" id="ARBA00048679"/>
    </source>
</evidence>
<comment type="catalytic activity">
    <reaction evidence="16">
        <text>L-threonyl-[protein] + ATP = O-phospho-L-threonyl-[protein] + ADP + H(+)</text>
        <dbReference type="Rhea" id="RHEA:46608"/>
        <dbReference type="Rhea" id="RHEA-COMP:11060"/>
        <dbReference type="Rhea" id="RHEA-COMP:11605"/>
        <dbReference type="ChEBI" id="CHEBI:15378"/>
        <dbReference type="ChEBI" id="CHEBI:30013"/>
        <dbReference type="ChEBI" id="CHEBI:30616"/>
        <dbReference type="ChEBI" id="CHEBI:61977"/>
        <dbReference type="ChEBI" id="CHEBI:456216"/>
        <dbReference type="EC" id="2.7.11.1"/>
    </reaction>
</comment>
<gene>
    <name evidence="22" type="ORF">HAX54_037232</name>
</gene>
<sequence length="868" mass="96698">MYTLDSELLINLKFSRVISNNRLSGPVPEYIGNMTSLVRLSLETNQFNGSLPPEIGKLANLEMLNLIANNFTGEWPVELTNLMKLTELRISSNSFVGKLPNFKSWKNLQMVEIQGSGFEGPIPQSISVLTSLNELRISDLTGGPSEFPPLRNMTDMTKLILRSCNIHGKIPDFVADMSKLRFLDLSFNKLGGGIENLERLKKLEGMYLTGNAFVGPIPEWLTSPENRNAIDLSYNKFDGSSEPSTCHDNVNLFRSFKGGNFVDNGKCFSTKPCSEEKYSMHINCGGERVIIGNNTYEADEDSAGAAKFVYWKGNWGASSTGHFWDRNKSLNDYKANNVSAIMGNKSQLYMTARLSPLSLTYFARCLANGNYTLTLHFAEIVYRDNRSFQSLGRRVFDVYIQDELKLKDFDIESVAGGVDKALKENFNVTVKDKTVEVRFQYAGKGTTSIPSRGSYGPLVSAISVEASDLKPPSAQETSSNQKKKILIVAGAVMSSLALILMILFVSWRKTRSRKLMAQELRGLDLQTGIFTFRQIKAATSNFNAANKLGEGGFGSVYKGTLSDGTIIAVKQLSSKSRQGNREFVNEIGMMSGLRHPNLVRLYGCCVEQNQYLLVYEYMENNSLSHALFGPEECRPKLDWPTRQKICVGITKGLAFLHEESPLKIVHRDIKPTNVLLDKDLNPKISDFGLAKLHEEEKTHITTRVAGTVGYMAPEYALWGYLTHKADLYSFGVVVLELVAGKSNMKYNPDENYVCLLDWALVLQSKGKFLELVDPRLGSDFNEEEALRMIKVALLCINPSPALRPNMSAVLNMLEGRLDIDEFSFQGVGDQKSDEIQVKSAENQSIFHSTDTKDTDYSSSTFPSTSTSV</sequence>
<keyword evidence="5" id="KW-0808">Transferase</keyword>
<keyword evidence="3" id="KW-0597">Phosphoprotein</keyword>
<dbReference type="InterPro" id="IPR017441">
    <property type="entry name" value="Protein_kinase_ATP_BS"/>
</dbReference>
<evidence type="ECO:0000256" key="8">
    <source>
        <dbReference type="ARBA" id="ARBA00022737"/>
    </source>
</evidence>
<dbReference type="Gene3D" id="1.10.510.10">
    <property type="entry name" value="Transferase(Phosphotransferase) domain 1"/>
    <property type="match status" value="1"/>
</dbReference>
<evidence type="ECO:0000313" key="22">
    <source>
        <dbReference type="EMBL" id="MCD9646967.1"/>
    </source>
</evidence>
<dbReference type="Pfam" id="PF11721">
    <property type="entry name" value="Malectin"/>
    <property type="match status" value="1"/>
</dbReference>
<evidence type="ECO:0000256" key="9">
    <source>
        <dbReference type="ARBA" id="ARBA00022741"/>
    </source>
</evidence>
<evidence type="ECO:0000256" key="19">
    <source>
        <dbReference type="SAM" id="MobiDB-lite"/>
    </source>
</evidence>
<keyword evidence="6 20" id="KW-0812">Transmembrane</keyword>
<dbReference type="InterPro" id="IPR001611">
    <property type="entry name" value="Leu-rich_rpt"/>
</dbReference>
<accession>A0ABS8VJB4</accession>
<dbReference type="PROSITE" id="PS00108">
    <property type="entry name" value="PROTEIN_KINASE_ST"/>
    <property type="match status" value="1"/>
</dbReference>
<evidence type="ECO:0000256" key="15">
    <source>
        <dbReference type="ARBA" id="ARBA00023180"/>
    </source>
</evidence>
<protein>
    <recommendedName>
        <fullName evidence="2">non-specific serine/threonine protein kinase</fullName>
        <ecNumber evidence="2">2.7.11.1</ecNumber>
    </recommendedName>
</protein>
<proteinExistence type="predicted"/>
<dbReference type="InterPro" id="IPR051824">
    <property type="entry name" value="LRR_Rcpt-Like_S/T_Kinase"/>
</dbReference>
<dbReference type="PROSITE" id="PS51450">
    <property type="entry name" value="LRR"/>
    <property type="match status" value="1"/>
</dbReference>
<dbReference type="EC" id="2.7.11.1" evidence="2"/>
<feature type="region of interest" description="Disordered" evidence="19">
    <location>
        <begin position="839"/>
        <end position="868"/>
    </location>
</feature>
<dbReference type="InterPro" id="IPR008271">
    <property type="entry name" value="Ser/Thr_kinase_AS"/>
</dbReference>
<dbReference type="SUPFAM" id="SSF52058">
    <property type="entry name" value="L domain-like"/>
    <property type="match status" value="1"/>
</dbReference>
<dbReference type="PROSITE" id="PS50011">
    <property type="entry name" value="PROTEIN_KINASE_DOM"/>
    <property type="match status" value="1"/>
</dbReference>
<keyword evidence="13 20" id="KW-0472">Membrane</keyword>
<dbReference type="Gene3D" id="2.60.120.430">
    <property type="entry name" value="Galactose-binding lectin"/>
    <property type="match status" value="1"/>
</dbReference>